<evidence type="ECO:0000313" key="2">
    <source>
        <dbReference type="Proteomes" id="UP000028703"/>
    </source>
</evidence>
<gene>
    <name evidence="1" type="ORF">IX38_20355</name>
</gene>
<accession>A0A085YZK8</accession>
<reference evidence="1 2" key="1">
    <citation type="submission" date="2014-07" db="EMBL/GenBank/DDBJ databases">
        <title>Genome of Chryseobacterium luteum DSM 18605.</title>
        <authorList>
            <person name="Stropko S.J."/>
            <person name="Pipes S.E."/>
            <person name="Newman J.D."/>
        </authorList>
    </citation>
    <scope>NUCLEOTIDE SEQUENCE [LARGE SCALE GENOMIC DNA]</scope>
    <source>
        <strain evidence="1 2">DSM 18605</strain>
    </source>
</reference>
<protein>
    <submittedName>
        <fullName evidence="1">Uncharacterized protein</fullName>
    </submittedName>
</protein>
<sequence>MQSVTQLMTFLTSLQTYWKSNGELKITVWRMDFGFFELTFYSHTQQHIPDRLNFMKQKNG</sequence>
<dbReference type="STRING" id="421531.IX38_20355"/>
<comment type="caution">
    <text evidence="1">The sequence shown here is derived from an EMBL/GenBank/DDBJ whole genome shotgun (WGS) entry which is preliminary data.</text>
</comment>
<proteinExistence type="predicted"/>
<dbReference type="AlphaFoldDB" id="A0A085YZK8"/>
<evidence type="ECO:0000313" key="1">
    <source>
        <dbReference type="EMBL" id="KFE97621.1"/>
    </source>
</evidence>
<dbReference type="Proteomes" id="UP000028703">
    <property type="component" value="Unassembled WGS sequence"/>
</dbReference>
<organism evidence="1 2">
    <name type="scientific">Chryseobacterium luteum</name>
    <dbReference type="NCBI Taxonomy" id="421531"/>
    <lineage>
        <taxon>Bacteria</taxon>
        <taxon>Pseudomonadati</taxon>
        <taxon>Bacteroidota</taxon>
        <taxon>Flavobacteriia</taxon>
        <taxon>Flavobacteriales</taxon>
        <taxon>Weeksellaceae</taxon>
        <taxon>Chryseobacterium group</taxon>
        <taxon>Chryseobacterium</taxon>
    </lineage>
</organism>
<dbReference type="EMBL" id="JPRO01000024">
    <property type="protein sequence ID" value="KFE97621.1"/>
    <property type="molecule type" value="Genomic_DNA"/>
</dbReference>
<name>A0A085YZK8_9FLAO</name>
<keyword evidence="2" id="KW-1185">Reference proteome</keyword>